<dbReference type="AlphaFoldDB" id="A0A158KNV4"/>
<accession>A0A158KNV4</accession>
<keyword evidence="5" id="KW-1185">Reference proteome</keyword>
<dbReference type="PANTHER" id="PTHR43877">
    <property type="entry name" value="AMINOALKYLPHOSPHONATE N-ACETYLTRANSFERASE-RELATED-RELATED"/>
    <property type="match status" value="1"/>
</dbReference>
<dbReference type="EMBL" id="FCON02000119">
    <property type="protein sequence ID" value="SAL82429.1"/>
    <property type="molecule type" value="Genomic_DNA"/>
</dbReference>
<evidence type="ECO:0000313" key="4">
    <source>
        <dbReference type="EMBL" id="SAL82429.1"/>
    </source>
</evidence>
<dbReference type="RefSeq" id="WP_087648452.1">
    <property type="nucleotide sequence ID" value="NZ_FCON02000119.1"/>
</dbReference>
<dbReference type="SUPFAM" id="SSF55729">
    <property type="entry name" value="Acyl-CoA N-acyltransferases (Nat)"/>
    <property type="match status" value="1"/>
</dbReference>
<feature type="domain" description="N-acetyltransferase" evidence="3">
    <location>
        <begin position="3"/>
        <end position="139"/>
    </location>
</feature>
<keyword evidence="2" id="KW-0012">Acyltransferase</keyword>
<comment type="caution">
    <text evidence="4">The sequence shown here is derived from an EMBL/GenBank/DDBJ whole genome shotgun (WGS) entry which is preliminary data.</text>
</comment>
<organism evidence="4 5">
    <name type="scientific">Caballeronia choica</name>
    <dbReference type="NCBI Taxonomy" id="326476"/>
    <lineage>
        <taxon>Bacteria</taxon>
        <taxon>Pseudomonadati</taxon>
        <taxon>Pseudomonadota</taxon>
        <taxon>Betaproteobacteria</taxon>
        <taxon>Burkholderiales</taxon>
        <taxon>Burkholderiaceae</taxon>
        <taxon>Caballeronia</taxon>
    </lineage>
</organism>
<dbReference type="PANTHER" id="PTHR43877:SF2">
    <property type="entry name" value="AMINOALKYLPHOSPHONATE N-ACETYLTRANSFERASE-RELATED"/>
    <property type="match status" value="1"/>
</dbReference>
<evidence type="ECO:0000259" key="3">
    <source>
        <dbReference type="PROSITE" id="PS51186"/>
    </source>
</evidence>
<dbReference type="Pfam" id="PF00583">
    <property type="entry name" value="Acetyltransf_1"/>
    <property type="match status" value="1"/>
</dbReference>
<dbReference type="OrthoDB" id="9787920at2"/>
<evidence type="ECO:0000256" key="1">
    <source>
        <dbReference type="ARBA" id="ARBA00022679"/>
    </source>
</evidence>
<name>A0A158KNV4_9BURK</name>
<dbReference type="GO" id="GO:0016747">
    <property type="term" value="F:acyltransferase activity, transferring groups other than amino-acyl groups"/>
    <property type="evidence" value="ECO:0007669"/>
    <property type="project" value="InterPro"/>
</dbReference>
<dbReference type="InterPro" id="IPR016181">
    <property type="entry name" value="Acyl_CoA_acyltransferase"/>
</dbReference>
<dbReference type="CDD" id="cd04301">
    <property type="entry name" value="NAT_SF"/>
    <property type="match status" value="1"/>
</dbReference>
<dbReference type="Proteomes" id="UP000054770">
    <property type="component" value="Unassembled WGS sequence"/>
</dbReference>
<dbReference type="Gene3D" id="3.40.630.30">
    <property type="match status" value="1"/>
</dbReference>
<dbReference type="InterPro" id="IPR000182">
    <property type="entry name" value="GNAT_dom"/>
</dbReference>
<evidence type="ECO:0000313" key="5">
    <source>
        <dbReference type="Proteomes" id="UP000054770"/>
    </source>
</evidence>
<protein>
    <submittedName>
        <fullName evidence="4">Acetyltransferase</fullName>
    </submittedName>
</protein>
<proteinExistence type="predicted"/>
<keyword evidence="1" id="KW-0808">Transferase</keyword>
<reference evidence="4" key="1">
    <citation type="submission" date="2016-01" db="EMBL/GenBank/DDBJ databases">
        <authorList>
            <person name="Peeters C."/>
        </authorList>
    </citation>
    <scope>NUCLEOTIDE SEQUENCE [LARGE SCALE GENOMIC DNA]</scope>
    <source>
        <strain evidence="4">LMG 22940</strain>
    </source>
</reference>
<gene>
    <name evidence="4" type="ORF">AWB68_06514</name>
</gene>
<sequence>MNVTIEVADWIDTEFEAEVSGGLAAFNAASLGASAQRDLAVSIYAGDELVGGLAGFTAWDWLFVKWLWIRDDARGQGLGARAVDTAEREAIKRGCRAAWLDTLNPEARRLYERCGFVVFGELPDFFAGHTRFFMQKQFDATRC</sequence>
<evidence type="ECO:0000256" key="2">
    <source>
        <dbReference type="ARBA" id="ARBA00023315"/>
    </source>
</evidence>
<dbReference type="PROSITE" id="PS51186">
    <property type="entry name" value="GNAT"/>
    <property type="match status" value="1"/>
</dbReference>
<dbReference type="InterPro" id="IPR050832">
    <property type="entry name" value="Bact_Acetyltransf"/>
</dbReference>